<dbReference type="PROSITE" id="PS51832">
    <property type="entry name" value="HD_GYP"/>
    <property type="match status" value="1"/>
</dbReference>
<dbReference type="Proteomes" id="UP000282654">
    <property type="component" value="Unassembled WGS sequence"/>
</dbReference>
<evidence type="ECO:0000313" key="2">
    <source>
        <dbReference type="EMBL" id="RPF42569.1"/>
    </source>
</evidence>
<dbReference type="RefSeq" id="WP_123930876.1">
    <property type="nucleotide sequence ID" value="NZ_RKRE01000003.1"/>
</dbReference>
<organism evidence="2 3">
    <name type="scientific">Thermodesulfitimonas autotrophica</name>
    <dbReference type="NCBI Taxonomy" id="1894989"/>
    <lineage>
        <taxon>Bacteria</taxon>
        <taxon>Bacillati</taxon>
        <taxon>Bacillota</taxon>
        <taxon>Clostridia</taxon>
        <taxon>Thermoanaerobacterales</taxon>
        <taxon>Thermoanaerobacteraceae</taxon>
        <taxon>Thermodesulfitimonas</taxon>
    </lineage>
</organism>
<name>A0A3N5AAD3_9THEO</name>
<dbReference type="PANTHER" id="PTHR45228">
    <property type="entry name" value="CYCLIC DI-GMP PHOSPHODIESTERASE TM_0186-RELATED"/>
    <property type="match status" value="1"/>
</dbReference>
<evidence type="ECO:0000313" key="3">
    <source>
        <dbReference type="Proteomes" id="UP000282654"/>
    </source>
</evidence>
<dbReference type="CDD" id="cd00077">
    <property type="entry name" value="HDc"/>
    <property type="match status" value="1"/>
</dbReference>
<dbReference type="EMBL" id="RKRE01000003">
    <property type="protein sequence ID" value="RPF42569.1"/>
    <property type="molecule type" value="Genomic_DNA"/>
</dbReference>
<gene>
    <name evidence="2" type="ORF">EDD75_1670</name>
</gene>
<proteinExistence type="predicted"/>
<dbReference type="AlphaFoldDB" id="A0A3N5AAD3"/>
<accession>A0A3N5AAD3</accession>
<protein>
    <submittedName>
        <fullName evidence="2">Metal dependent phosphohydrolase</fullName>
    </submittedName>
</protein>
<evidence type="ECO:0000259" key="1">
    <source>
        <dbReference type="PROSITE" id="PS51832"/>
    </source>
</evidence>
<sequence>MLLWWRSDPFHAALECLVAALEARDPYTGGHSQRVAEMVWDLARRAGLSRRECVWLHLAAHLHDIGKIGVPDNILRKPGKLFPHEWAQMQRHPEIGYEILSRSPRLKAVARTVLHHHERWDGKGYPLGLKGEAIPLGVRLIAVCDAIDAMTSARPYRPARTWAECRAELQAVRGLQLDPALVDFALALLPRWERRYGVKGPRVDVVLGQKPVAEVAVKERLSL</sequence>
<dbReference type="OrthoDB" id="10822at2"/>
<comment type="caution">
    <text evidence="2">The sequence shown here is derived from an EMBL/GenBank/DDBJ whole genome shotgun (WGS) entry which is preliminary data.</text>
</comment>
<dbReference type="SMART" id="SM00471">
    <property type="entry name" value="HDc"/>
    <property type="match status" value="1"/>
</dbReference>
<keyword evidence="3" id="KW-1185">Reference proteome</keyword>
<feature type="domain" description="HD-GYP" evidence="1">
    <location>
        <begin position="6"/>
        <end position="201"/>
    </location>
</feature>
<dbReference type="Pfam" id="PF13487">
    <property type="entry name" value="HD_5"/>
    <property type="match status" value="1"/>
</dbReference>
<dbReference type="SUPFAM" id="SSF109604">
    <property type="entry name" value="HD-domain/PDEase-like"/>
    <property type="match status" value="1"/>
</dbReference>
<dbReference type="GO" id="GO:0016787">
    <property type="term" value="F:hydrolase activity"/>
    <property type="evidence" value="ECO:0007669"/>
    <property type="project" value="UniProtKB-KW"/>
</dbReference>
<dbReference type="Gene3D" id="1.10.3210.10">
    <property type="entry name" value="Hypothetical protein af1432"/>
    <property type="match status" value="1"/>
</dbReference>
<reference evidence="2 3" key="1">
    <citation type="submission" date="2018-11" db="EMBL/GenBank/DDBJ databases">
        <title>Genomic Encyclopedia of Type Strains, Phase IV (KMG-IV): sequencing the most valuable type-strain genomes for metagenomic binning, comparative biology and taxonomic classification.</title>
        <authorList>
            <person name="Goeker M."/>
        </authorList>
    </citation>
    <scope>NUCLEOTIDE SEQUENCE [LARGE SCALE GENOMIC DNA]</scope>
    <source>
        <strain evidence="2 3">DSM 102936</strain>
    </source>
</reference>
<dbReference type="InterPro" id="IPR037522">
    <property type="entry name" value="HD_GYP_dom"/>
</dbReference>
<keyword evidence="2" id="KW-0378">Hydrolase</keyword>
<dbReference type="InterPro" id="IPR003607">
    <property type="entry name" value="HD/PDEase_dom"/>
</dbReference>
<dbReference type="InterPro" id="IPR052020">
    <property type="entry name" value="Cyclic_di-GMP/3'3'-cGAMP_PDE"/>
</dbReference>